<accession>A0A848EK03</accession>
<feature type="chain" id="PRO_5033022376" evidence="1">
    <location>
        <begin position="28"/>
        <end position="522"/>
    </location>
</feature>
<sequence>MVRFGDSLRAGVLAASVLAAAAPGARAQVAPLDLTSSSVTQTFQNGGSTTRIDGVIGGQPGTVFTTTFGDTIGSAAGQSAVAQTGVAITNAAAPVRVQLSNPLLVGQTTTQQVINGAPFQVTVTGTNPSTFQPLAIAIGDRGVCGSAGVSGVLGSGGALPAGCQNNANVANVPIGGGFTLVNTNTPQTILTATTDLYQVTGTPVVRIGTAHPLGRIGALQDLDRLTDRILGEASDPGFFDIGDRPWTVFAEAYGGYGFLNANPGQYVPGARSDFGGVTGGVAGAPLPGLMLGWIADVSRVDMSTNDSFAPESSRLDLMKTGPFGAYRLGDVTVALLGVMGRGDNSTRNGSQEVGGVASASYGLTTATGGGQFSFDLKRLIGTSITPQFGYQYARVENEGFTETGNPLALQGFSGSAQRQRMWLGAVWRDEYEVWNFRVEPRVYVRAMNIWGDTDASMNAIFATVPGAGQVNLAGPQTEGWAAQWGIRVRVPLVAGVIQVSYDGQAGAGYNSQVFAARARFSF</sequence>
<evidence type="ECO:0000313" key="4">
    <source>
        <dbReference type="Proteomes" id="UP000548582"/>
    </source>
</evidence>
<evidence type="ECO:0000256" key="1">
    <source>
        <dbReference type="SAM" id="SignalP"/>
    </source>
</evidence>
<evidence type="ECO:0000313" key="3">
    <source>
        <dbReference type="EMBL" id="NMJ44232.1"/>
    </source>
</evidence>
<dbReference type="SMART" id="SM00869">
    <property type="entry name" value="Autotransporter"/>
    <property type="match status" value="1"/>
</dbReference>
<reference evidence="3 4" key="1">
    <citation type="submission" date="2020-03" db="EMBL/GenBank/DDBJ databases">
        <authorList>
            <person name="Sun Q."/>
        </authorList>
    </citation>
    <scope>NUCLEOTIDE SEQUENCE [LARGE SCALE GENOMIC DNA]</scope>
    <source>
        <strain evidence="3 4">JC162</strain>
    </source>
</reference>
<feature type="domain" description="Autotransporter" evidence="2">
    <location>
        <begin position="241"/>
        <end position="522"/>
    </location>
</feature>
<dbReference type="AlphaFoldDB" id="A0A848EK03"/>
<keyword evidence="4" id="KW-1185">Reference proteome</keyword>
<dbReference type="RefSeq" id="WP_170056421.1">
    <property type="nucleotide sequence ID" value="NZ_JABBKX010000013.1"/>
</dbReference>
<dbReference type="EMBL" id="JABBKX010000013">
    <property type="protein sequence ID" value="NMJ44232.1"/>
    <property type="molecule type" value="Genomic_DNA"/>
</dbReference>
<dbReference type="Pfam" id="PF03797">
    <property type="entry name" value="Autotransporter"/>
    <property type="match status" value="1"/>
</dbReference>
<dbReference type="PROSITE" id="PS51208">
    <property type="entry name" value="AUTOTRANSPORTER"/>
    <property type="match status" value="1"/>
</dbReference>
<dbReference type="SUPFAM" id="SSF103515">
    <property type="entry name" value="Autotransporter"/>
    <property type="match status" value="1"/>
</dbReference>
<keyword evidence="1" id="KW-0732">Signal</keyword>
<dbReference type="InterPro" id="IPR036709">
    <property type="entry name" value="Autotransporte_beta_dom_sf"/>
</dbReference>
<dbReference type="Gene3D" id="2.40.128.130">
    <property type="entry name" value="Autotransporter beta-domain"/>
    <property type="match status" value="1"/>
</dbReference>
<evidence type="ECO:0000259" key="2">
    <source>
        <dbReference type="PROSITE" id="PS51208"/>
    </source>
</evidence>
<organism evidence="3 4">
    <name type="scientific">Neoroseomonas marina</name>
    <dbReference type="NCBI Taxonomy" id="1232220"/>
    <lineage>
        <taxon>Bacteria</taxon>
        <taxon>Pseudomonadati</taxon>
        <taxon>Pseudomonadota</taxon>
        <taxon>Alphaproteobacteria</taxon>
        <taxon>Acetobacterales</taxon>
        <taxon>Acetobacteraceae</taxon>
        <taxon>Neoroseomonas</taxon>
    </lineage>
</organism>
<dbReference type="Proteomes" id="UP000548582">
    <property type="component" value="Unassembled WGS sequence"/>
</dbReference>
<comment type="caution">
    <text evidence="3">The sequence shown here is derived from an EMBL/GenBank/DDBJ whole genome shotgun (WGS) entry which is preliminary data.</text>
</comment>
<proteinExistence type="predicted"/>
<dbReference type="InterPro" id="IPR005546">
    <property type="entry name" value="Autotransporte_beta"/>
</dbReference>
<name>A0A848EK03_9PROT</name>
<gene>
    <name evidence="3" type="ORF">GWK16_23495</name>
</gene>
<protein>
    <submittedName>
        <fullName evidence="3">Autotransporter outer membrane beta-barrel domain-containing protein</fullName>
    </submittedName>
</protein>
<feature type="signal peptide" evidence="1">
    <location>
        <begin position="1"/>
        <end position="27"/>
    </location>
</feature>